<evidence type="ECO:0000256" key="7">
    <source>
        <dbReference type="ARBA" id="ARBA00022915"/>
    </source>
</evidence>
<evidence type="ECO:0000256" key="9">
    <source>
        <dbReference type="PIRSR" id="PIRSR000726-1"/>
    </source>
</evidence>
<dbReference type="InterPro" id="IPR018042">
    <property type="entry name" value="Aspartate_kinase_CS"/>
</dbReference>
<feature type="domain" description="Aspartokinase ACT" evidence="13">
    <location>
        <begin position="416"/>
        <end position="471"/>
    </location>
</feature>
<gene>
    <name evidence="14" type="ORF">KDI_01900</name>
</gene>
<dbReference type="UniPathway" id="UPA00034">
    <property type="reaction ID" value="UER00015"/>
</dbReference>
<dbReference type="UniPathway" id="UPA00051">
    <property type="reaction ID" value="UER00462"/>
</dbReference>
<comment type="caution">
    <text evidence="14">The sequence shown here is derived from an EMBL/GenBank/DDBJ whole genome shotgun (WGS) entry which is preliminary data.</text>
</comment>
<dbReference type="EC" id="2.7.2.4" evidence="10"/>
<dbReference type="InterPro" id="IPR005260">
    <property type="entry name" value="Asp_kin_monofn"/>
</dbReference>
<accession>A0A5A5T602</accession>
<feature type="binding site" evidence="9">
    <location>
        <begin position="285"/>
        <end position="286"/>
    </location>
    <ligand>
        <name>ATP</name>
        <dbReference type="ChEBI" id="CHEBI:30616"/>
    </ligand>
</feature>
<dbReference type="GO" id="GO:0009089">
    <property type="term" value="P:lysine biosynthetic process via diaminopimelate"/>
    <property type="evidence" value="ECO:0007669"/>
    <property type="project" value="UniProtKB-UniPathway"/>
</dbReference>
<feature type="binding site" evidence="9">
    <location>
        <position position="260"/>
    </location>
    <ligand>
        <name>ATP</name>
        <dbReference type="ChEBI" id="CHEBI:30616"/>
    </ligand>
</feature>
<comment type="pathway">
    <text evidence="11">Amino-acid biosynthesis; L-methionine biosynthesis via de novo pathway; L-homoserine from L-aspartate: step 1/3.</text>
</comment>
<dbReference type="InterPro" id="IPR001048">
    <property type="entry name" value="Asp/Glu/Uridylate_kinase"/>
</dbReference>
<proteinExistence type="inferred from homology"/>
<keyword evidence="6 9" id="KW-0067">ATP-binding</keyword>
<dbReference type="AlphaFoldDB" id="A0A5A5T602"/>
<keyword evidence="15" id="KW-1185">Reference proteome</keyword>
<dbReference type="InterPro" id="IPR001341">
    <property type="entry name" value="Asp_kinase"/>
</dbReference>
<dbReference type="GO" id="GO:0004072">
    <property type="term" value="F:aspartate kinase activity"/>
    <property type="evidence" value="ECO:0007669"/>
    <property type="project" value="UniProtKB-EC"/>
</dbReference>
<keyword evidence="5 10" id="KW-0418">Kinase</keyword>
<feature type="domain" description="Aspartate/glutamate/uridylate kinase" evidence="12">
    <location>
        <begin position="5"/>
        <end position="306"/>
    </location>
</feature>
<evidence type="ECO:0000256" key="8">
    <source>
        <dbReference type="ARBA" id="ARBA00047872"/>
    </source>
</evidence>
<dbReference type="Gene3D" id="1.20.120.1320">
    <property type="entry name" value="Aspartokinase, catalytic domain"/>
    <property type="match status" value="1"/>
</dbReference>
<comment type="similarity">
    <text evidence="2 10">Belongs to the aspartokinase family.</text>
</comment>
<evidence type="ECO:0000313" key="15">
    <source>
        <dbReference type="Proteomes" id="UP000322530"/>
    </source>
</evidence>
<evidence type="ECO:0000256" key="6">
    <source>
        <dbReference type="ARBA" id="ARBA00022840"/>
    </source>
</evidence>
<keyword evidence="7" id="KW-0220">Diaminopimelate biosynthesis</keyword>
<dbReference type="PROSITE" id="PS00324">
    <property type="entry name" value="ASPARTOKINASE"/>
    <property type="match status" value="1"/>
</dbReference>
<evidence type="ECO:0000256" key="1">
    <source>
        <dbReference type="ARBA" id="ARBA00004766"/>
    </source>
</evidence>
<dbReference type="OrthoDB" id="9799110at2"/>
<dbReference type="InterPro" id="IPR042199">
    <property type="entry name" value="AsparK_Bifunc_asparK/hSer_DH"/>
</dbReference>
<dbReference type="PANTHER" id="PTHR21499:SF59">
    <property type="entry name" value="ASPARTOKINASE"/>
    <property type="match status" value="1"/>
</dbReference>
<sequence>MEQSVCVLKFGGTSVGSGERIRRVASIIADTRNDPKTPFPVVVVSAMSGVTDQLLRIARATSSDDLPACEQELASLRQKHLDAVAKVTAEGEARTQLLQDIDSALEGLARDVQILREATHANDMVHLHTAAVASWGERLSILLVSAATREHGVQAEPVRKEVIITTHPPHDPEQPFGVVEGAEPLLEETRTNAHTLIHPLVQNGCVPIAAGFMGRTITGFVTTLGRNGSDYSATVIGAALDCVEVSIYTDVDGVLSADPRLVANTRLLPHLSYAEAARLSWFGAKVLHPRTLIPIAPRNIPVRVRNSFRPYIRGTIIGPVGHTPSGAGAITTRRKLALITVESTDLFGAPENAGQVFALAAKAGAAPVAICSSSGHHLSFVVDEKAIDSVVALLHHVMDPALWTVSQRRGLAACACIGSGFTADPMSSARAITALASERIPVISQGASEQGITLIVEDRSSERALRCLHRDLVAPVIPLVRHPANVSEVALRKA</sequence>
<dbReference type="Gene3D" id="3.30.2130.10">
    <property type="entry name" value="VC0802-like"/>
    <property type="match status" value="1"/>
</dbReference>
<evidence type="ECO:0000259" key="13">
    <source>
        <dbReference type="Pfam" id="PF22468"/>
    </source>
</evidence>
<evidence type="ECO:0000256" key="11">
    <source>
        <dbReference type="RuleBase" id="RU004249"/>
    </source>
</evidence>
<dbReference type="CDD" id="cd04892">
    <property type="entry name" value="ACT_AK-like_2"/>
    <property type="match status" value="1"/>
</dbReference>
<dbReference type="Proteomes" id="UP000322530">
    <property type="component" value="Unassembled WGS sequence"/>
</dbReference>
<evidence type="ECO:0000313" key="14">
    <source>
        <dbReference type="EMBL" id="GCF06626.1"/>
    </source>
</evidence>
<evidence type="ECO:0000256" key="3">
    <source>
        <dbReference type="ARBA" id="ARBA00022679"/>
    </source>
</evidence>
<evidence type="ECO:0000256" key="10">
    <source>
        <dbReference type="RuleBase" id="RU003448"/>
    </source>
</evidence>
<dbReference type="PIRSF" id="PIRSF000726">
    <property type="entry name" value="Asp_kin"/>
    <property type="match status" value="1"/>
</dbReference>
<dbReference type="InterPro" id="IPR036393">
    <property type="entry name" value="AceGlu_kinase-like_sf"/>
</dbReference>
<dbReference type="Pfam" id="PF00696">
    <property type="entry name" value="AA_kinase"/>
    <property type="match status" value="1"/>
</dbReference>
<dbReference type="SUPFAM" id="SSF55021">
    <property type="entry name" value="ACT-like"/>
    <property type="match status" value="2"/>
</dbReference>
<dbReference type="SUPFAM" id="SSF53633">
    <property type="entry name" value="Carbamate kinase-like"/>
    <property type="match status" value="1"/>
</dbReference>
<evidence type="ECO:0000259" key="12">
    <source>
        <dbReference type="Pfam" id="PF00696"/>
    </source>
</evidence>
<organism evidence="14 15">
    <name type="scientific">Dictyobacter arantiisoli</name>
    <dbReference type="NCBI Taxonomy" id="2014874"/>
    <lineage>
        <taxon>Bacteria</taxon>
        <taxon>Bacillati</taxon>
        <taxon>Chloroflexota</taxon>
        <taxon>Ktedonobacteria</taxon>
        <taxon>Ktedonobacterales</taxon>
        <taxon>Dictyobacteraceae</taxon>
        <taxon>Dictyobacter</taxon>
    </lineage>
</organism>
<dbReference type="UniPathway" id="UPA00050">
    <property type="reaction ID" value="UER00461"/>
</dbReference>
<comment type="pathway">
    <text evidence="1 11">Amino-acid biosynthesis; L-lysine biosynthesis via DAP pathway; (S)-tetrahydrodipicolinate from L-aspartate: step 1/4.</text>
</comment>
<comment type="catalytic activity">
    <reaction evidence="8 10">
        <text>L-aspartate + ATP = 4-phospho-L-aspartate + ADP</text>
        <dbReference type="Rhea" id="RHEA:23776"/>
        <dbReference type="ChEBI" id="CHEBI:29991"/>
        <dbReference type="ChEBI" id="CHEBI:30616"/>
        <dbReference type="ChEBI" id="CHEBI:57535"/>
        <dbReference type="ChEBI" id="CHEBI:456216"/>
        <dbReference type="EC" id="2.7.2.4"/>
    </reaction>
</comment>
<dbReference type="GO" id="GO:0009088">
    <property type="term" value="P:threonine biosynthetic process"/>
    <property type="evidence" value="ECO:0007669"/>
    <property type="project" value="UniProtKB-UniPathway"/>
</dbReference>
<dbReference type="EMBL" id="BIXY01000001">
    <property type="protein sequence ID" value="GCF06626.1"/>
    <property type="molecule type" value="Genomic_DNA"/>
</dbReference>
<evidence type="ECO:0000256" key="5">
    <source>
        <dbReference type="ARBA" id="ARBA00022777"/>
    </source>
</evidence>
<dbReference type="GO" id="GO:0005524">
    <property type="term" value="F:ATP binding"/>
    <property type="evidence" value="ECO:0007669"/>
    <property type="project" value="UniProtKB-KW"/>
</dbReference>
<dbReference type="InterPro" id="IPR054352">
    <property type="entry name" value="ACT_Aspartokinase"/>
</dbReference>
<protein>
    <recommendedName>
        <fullName evidence="10">Aspartokinase</fullName>
        <ecNumber evidence="10">2.7.2.4</ecNumber>
    </recommendedName>
</protein>
<comment type="pathway">
    <text evidence="11">Amino-acid biosynthesis; L-threonine biosynthesis; L-threonine from L-aspartate: step 1/5.</text>
</comment>
<dbReference type="InterPro" id="IPR045865">
    <property type="entry name" value="ACT-like_dom_sf"/>
</dbReference>
<dbReference type="GO" id="GO:0009090">
    <property type="term" value="P:homoserine biosynthetic process"/>
    <property type="evidence" value="ECO:0007669"/>
    <property type="project" value="TreeGrafter"/>
</dbReference>
<dbReference type="Gene3D" id="3.40.1160.10">
    <property type="entry name" value="Acetylglutamate kinase-like"/>
    <property type="match status" value="1"/>
</dbReference>
<keyword evidence="11" id="KW-0028">Amino-acid biosynthesis</keyword>
<keyword evidence="3 10" id="KW-0808">Transferase</keyword>
<dbReference type="RefSeq" id="WP_149399373.1">
    <property type="nucleotide sequence ID" value="NZ_BIXY01000001.1"/>
</dbReference>
<dbReference type="NCBIfam" id="TIGR00657">
    <property type="entry name" value="asp_kinases"/>
    <property type="match status" value="1"/>
</dbReference>
<reference evidence="14 15" key="1">
    <citation type="submission" date="2019-01" db="EMBL/GenBank/DDBJ databases">
        <title>Draft genome sequence of Dictyobacter sp. Uno17.</title>
        <authorList>
            <person name="Wang C.M."/>
            <person name="Zheng Y."/>
            <person name="Sakai Y."/>
            <person name="Abe K."/>
            <person name="Yokota A."/>
            <person name="Yabe S."/>
        </authorList>
    </citation>
    <scope>NUCLEOTIDE SEQUENCE [LARGE SCALE GENOMIC DNA]</scope>
    <source>
        <strain evidence="14 15">Uno17</strain>
    </source>
</reference>
<keyword evidence="4 9" id="KW-0547">Nucleotide-binding</keyword>
<dbReference type="PANTHER" id="PTHR21499">
    <property type="entry name" value="ASPARTATE KINASE"/>
    <property type="match status" value="1"/>
</dbReference>
<feature type="binding site" evidence="9">
    <location>
        <begin position="249"/>
        <end position="250"/>
    </location>
    <ligand>
        <name>ATP</name>
        <dbReference type="ChEBI" id="CHEBI:30616"/>
    </ligand>
</feature>
<evidence type="ECO:0000256" key="4">
    <source>
        <dbReference type="ARBA" id="ARBA00022741"/>
    </source>
</evidence>
<dbReference type="GO" id="GO:0019877">
    <property type="term" value="P:diaminopimelate biosynthetic process"/>
    <property type="evidence" value="ECO:0007669"/>
    <property type="project" value="UniProtKB-KW"/>
</dbReference>
<dbReference type="Pfam" id="PF22468">
    <property type="entry name" value="ACT_9"/>
    <property type="match status" value="1"/>
</dbReference>
<name>A0A5A5T602_9CHLR</name>
<dbReference type="GO" id="GO:0005829">
    <property type="term" value="C:cytosol"/>
    <property type="evidence" value="ECO:0007669"/>
    <property type="project" value="TreeGrafter"/>
</dbReference>
<evidence type="ECO:0000256" key="2">
    <source>
        <dbReference type="ARBA" id="ARBA00010122"/>
    </source>
</evidence>